<evidence type="ECO:0008006" key="3">
    <source>
        <dbReference type="Google" id="ProtNLM"/>
    </source>
</evidence>
<evidence type="ECO:0000313" key="2">
    <source>
        <dbReference type="Proteomes" id="UP001151760"/>
    </source>
</evidence>
<dbReference type="EMBL" id="BQNB010018629">
    <property type="protein sequence ID" value="GJT76487.1"/>
    <property type="molecule type" value="Genomic_DNA"/>
</dbReference>
<accession>A0ABQ5GLE6</accession>
<sequence length="102" mass="11439">MVSGLEDQPPTVNKVKEERIKVAINPEYPKQTVMIGFNLTEKARVKLCNLLQRSLDVFAWIPADMTGIPRDRTWKVNPMRIPFQMLSGCIQGVSPNTNGRGG</sequence>
<name>A0ABQ5GLE6_9ASTR</name>
<gene>
    <name evidence="1" type="ORF">Tco_1043212</name>
</gene>
<organism evidence="1 2">
    <name type="scientific">Tanacetum coccineum</name>
    <dbReference type="NCBI Taxonomy" id="301880"/>
    <lineage>
        <taxon>Eukaryota</taxon>
        <taxon>Viridiplantae</taxon>
        <taxon>Streptophyta</taxon>
        <taxon>Embryophyta</taxon>
        <taxon>Tracheophyta</taxon>
        <taxon>Spermatophyta</taxon>
        <taxon>Magnoliopsida</taxon>
        <taxon>eudicotyledons</taxon>
        <taxon>Gunneridae</taxon>
        <taxon>Pentapetalae</taxon>
        <taxon>asterids</taxon>
        <taxon>campanulids</taxon>
        <taxon>Asterales</taxon>
        <taxon>Asteraceae</taxon>
        <taxon>Asteroideae</taxon>
        <taxon>Anthemideae</taxon>
        <taxon>Anthemidinae</taxon>
        <taxon>Tanacetum</taxon>
    </lineage>
</organism>
<reference evidence="1" key="1">
    <citation type="journal article" date="2022" name="Int. J. Mol. Sci.">
        <title>Draft Genome of Tanacetum Coccineum: Genomic Comparison of Closely Related Tanacetum-Family Plants.</title>
        <authorList>
            <person name="Yamashiro T."/>
            <person name="Shiraishi A."/>
            <person name="Nakayama K."/>
            <person name="Satake H."/>
        </authorList>
    </citation>
    <scope>NUCLEOTIDE SEQUENCE</scope>
</reference>
<comment type="caution">
    <text evidence="1">The sequence shown here is derived from an EMBL/GenBank/DDBJ whole genome shotgun (WGS) entry which is preliminary data.</text>
</comment>
<keyword evidence="2" id="KW-1185">Reference proteome</keyword>
<evidence type="ECO:0000313" key="1">
    <source>
        <dbReference type="EMBL" id="GJT76487.1"/>
    </source>
</evidence>
<dbReference type="Proteomes" id="UP001151760">
    <property type="component" value="Unassembled WGS sequence"/>
</dbReference>
<protein>
    <recommendedName>
        <fullName evidence="3">Reverse transcriptase domain-containing protein</fullName>
    </recommendedName>
</protein>
<proteinExistence type="predicted"/>
<reference evidence="1" key="2">
    <citation type="submission" date="2022-01" db="EMBL/GenBank/DDBJ databases">
        <authorList>
            <person name="Yamashiro T."/>
            <person name="Shiraishi A."/>
            <person name="Satake H."/>
            <person name="Nakayama K."/>
        </authorList>
    </citation>
    <scope>NUCLEOTIDE SEQUENCE</scope>
</reference>